<dbReference type="InterPro" id="IPR034058">
    <property type="entry name" value="TagA/B/C/D_pept_dom"/>
</dbReference>
<feature type="active site" description="Charge relay system" evidence="6">
    <location>
        <position position="110"/>
    </location>
</feature>
<dbReference type="PANTHER" id="PTHR43399:SF4">
    <property type="entry name" value="CELL WALL-ASSOCIATED PROTEASE"/>
    <property type="match status" value="1"/>
</dbReference>
<dbReference type="InterPro" id="IPR051048">
    <property type="entry name" value="Peptidase_S8/S53_subtilisin"/>
</dbReference>
<evidence type="ECO:0000256" key="2">
    <source>
        <dbReference type="ARBA" id="ARBA00022670"/>
    </source>
</evidence>
<feature type="domain" description="Fibronectin type-III" evidence="7">
    <location>
        <begin position="626"/>
        <end position="716"/>
    </location>
</feature>
<dbReference type="SUPFAM" id="SSF49265">
    <property type="entry name" value="Fibronectin type III"/>
    <property type="match status" value="1"/>
</dbReference>
<dbReference type="InterPro" id="IPR036116">
    <property type="entry name" value="FN3_sf"/>
</dbReference>
<evidence type="ECO:0000256" key="4">
    <source>
        <dbReference type="ARBA" id="ARBA00022801"/>
    </source>
</evidence>
<sequence>MAQTPAEVREIVSNYDLQKIKEKEEYYRNKQRSDKSRAEAVARINNWPIIIENPDGSKSELMKLTPDGYPMYYQTDNINAARTTRTNFLHTGGAMGLNLNGQGMTLRVWDGGTVRATHNAFGGRVTVVDSPTGTLSAHATHVTGTMISSLASIKGMAPQALGRTFDWTDDESEALSEVQQGMLISNHSYGVPVSSTLPAWIIGAYISDSYAWDEIAYLSPYYLAVLSAGNNGTTNNSDPISGGYDKLVGNKTCKNNLVVANCQDVTINTDGTVNGTVNINTDSSQGPTDDFRIKPDITGNGTNVTSANSTGNSATTTFSGTSMSSPNVAGSLMLLQQHHNNLYNSFMRSATLKGIACHTADDAGDEGPDPIYGWGLLNMKKAAETVSNNGLSSWVSEQTLGNEGVFTMQVNSNGSTPLIASITWTDLPGNMNINGISNENIKALINDLDIRITRDGTTYFPWRLSQLSFTAERTGDNNVDNVEQVKIDSPPAGNYTITVTHKGTLVNNSQKYSLVITGINSTFALNSTSSDLELCANQNATYTFNYTQSGSGTTTFSAVGLPTGATASFSPSSLSANGTVTMTITGLSNVIPGEYSVGITGTRGTETETRTKILKIYSSSFQNVTLNTPANSTNGTSTSINLRWAAMPNAENYSVQVSTSSNFSTITASLLTTSTQFFVSNLAQATTYYWRVTPSNRCGTALESSSTIFSFTTGSLTCDQMFVATDFSDAAIASVANSSASVPVTITGGHTIGNLKVNLNITHTYVQDMTITLEGPSSIGSPVIRLTQEACGDHDNIDCQFNDDGFAPQCSGAPSISGLIAPIDSLSDLNSLPADGVWTLKVDDPYNGDGGSINLFSIEFCRLTPALSINENTLQNVAIYPNPAKDDFIVYIPENNLETKISVIDLQGRQIQSVQSNSISTTITTSSLQDGLYLVIIENENGVTTKKITIKK</sequence>
<dbReference type="InterPro" id="IPR015500">
    <property type="entry name" value="Peptidase_S8_subtilisin-rel"/>
</dbReference>
<dbReference type="PANTHER" id="PTHR43399">
    <property type="entry name" value="SUBTILISIN-RELATED"/>
    <property type="match status" value="1"/>
</dbReference>
<dbReference type="CDD" id="cd04842">
    <property type="entry name" value="Peptidases_S8_Kp43_protease"/>
    <property type="match status" value="1"/>
</dbReference>
<dbReference type="PROSITE" id="PS51892">
    <property type="entry name" value="SUBTILASE"/>
    <property type="match status" value="1"/>
</dbReference>
<evidence type="ECO:0000259" key="8">
    <source>
        <dbReference type="PROSITE" id="PS51829"/>
    </source>
</evidence>
<feature type="active site" description="Charge relay system" evidence="6">
    <location>
        <position position="322"/>
    </location>
</feature>
<keyword evidence="2 6" id="KW-0645">Protease</keyword>
<dbReference type="Gene3D" id="2.60.120.380">
    <property type="match status" value="1"/>
</dbReference>
<dbReference type="Gene3D" id="3.40.50.200">
    <property type="entry name" value="Peptidase S8/S53 domain"/>
    <property type="match status" value="1"/>
</dbReference>
<comment type="caution">
    <text evidence="9">The sequence shown here is derived from an EMBL/GenBank/DDBJ whole genome shotgun (WGS) entry which is preliminary data.</text>
</comment>
<dbReference type="PROSITE" id="PS00138">
    <property type="entry name" value="SUBTILASE_SER"/>
    <property type="match status" value="1"/>
</dbReference>
<keyword evidence="3" id="KW-0732">Signal</keyword>
<dbReference type="InterPro" id="IPR008979">
    <property type="entry name" value="Galactose-bd-like_sf"/>
</dbReference>
<dbReference type="SUPFAM" id="SSF49785">
    <property type="entry name" value="Galactose-binding domain-like"/>
    <property type="match status" value="2"/>
</dbReference>
<proteinExistence type="inferred from homology"/>
<evidence type="ECO:0000259" key="7">
    <source>
        <dbReference type="PROSITE" id="PS50853"/>
    </source>
</evidence>
<evidence type="ECO:0008006" key="11">
    <source>
        <dbReference type="Google" id="ProtNLM"/>
    </source>
</evidence>
<protein>
    <recommendedName>
        <fullName evidence="11">P/Homo B domain-containing protein</fullName>
    </recommendedName>
</protein>
<dbReference type="InterPro" id="IPR002884">
    <property type="entry name" value="P_dom"/>
</dbReference>
<dbReference type="InterPro" id="IPR003961">
    <property type="entry name" value="FN3_dom"/>
</dbReference>
<dbReference type="Gene3D" id="2.60.120.260">
    <property type="entry name" value="Galactose-binding domain-like"/>
    <property type="match status" value="1"/>
</dbReference>
<dbReference type="Pfam" id="PF00082">
    <property type="entry name" value="Peptidase_S8"/>
    <property type="match status" value="1"/>
</dbReference>
<dbReference type="NCBIfam" id="TIGR04183">
    <property type="entry name" value="Por_Secre_tail"/>
    <property type="match status" value="1"/>
</dbReference>
<dbReference type="InterPro" id="IPR026444">
    <property type="entry name" value="Secre_tail"/>
</dbReference>
<dbReference type="InterPro" id="IPR000209">
    <property type="entry name" value="Peptidase_S8/S53_dom"/>
</dbReference>
<dbReference type="SUPFAM" id="SSF52743">
    <property type="entry name" value="Subtilisin-like"/>
    <property type="match status" value="1"/>
</dbReference>
<name>A0ABP7VKM6_9FLAO</name>
<dbReference type="PROSITE" id="PS51829">
    <property type="entry name" value="P_HOMO_B"/>
    <property type="match status" value="1"/>
</dbReference>
<dbReference type="EMBL" id="BAABCT010000002">
    <property type="protein sequence ID" value="GAA4068910.1"/>
    <property type="molecule type" value="Genomic_DNA"/>
</dbReference>
<dbReference type="Proteomes" id="UP001500367">
    <property type="component" value="Unassembled WGS sequence"/>
</dbReference>
<reference evidence="10" key="1">
    <citation type="journal article" date="2019" name="Int. J. Syst. Evol. Microbiol.">
        <title>The Global Catalogue of Microorganisms (GCM) 10K type strain sequencing project: providing services to taxonomists for standard genome sequencing and annotation.</title>
        <authorList>
            <consortium name="The Broad Institute Genomics Platform"/>
            <consortium name="The Broad Institute Genome Sequencing Center for Infectious Disease"/>
            <person name="Wu L."/>
            <person name="Ma J."/>
        </authorList>
    </citation>
    <scope>NUCLEOTIDE SEQUENCE [LARGE SCALE GENOMIC DNA]</scope>
    <source>
        <strain evidence="10">JCM 17069</strain>
    </source>
</reference>
<dbReference type="Pfam" id="PF18962">
    <property type="entry name" value="Por_Secre_tail"/>
    <property type="match status" value="1"/>
</dbReference>
<dbReference type="InterPro" id="IPR023828">
    <property type="entry name" value="Peptidase_S8_Ser-AS"/>
</dbReference>
<keyword evidence="10" id="KW-1185">Reference proteome</keyword>
<evidence type="ECO:0000256" key="5">
    <source>
        <dbReference type="ARBA" id="ARBA00022825"/>
    </source>
</evidence>
<dbReference type="PRINTS" id="PR00723">
    <property type="entry name" value="SUBTILISIN"/>
</dbReference>
<feature type="domain" description="P/Homo B" evidence="8">
    <location>
        <begin position="716"/>
        <end position="867"/>
    </location>
</feature>
<evidence type="ECO:0000313" key="9">
    <source>
        <dbReference type="EMBL" id="GAA4068910.1"/>
    </source>
</evidence>
<keyword evidence="4 6" id="KW-0378">Hydrolase</keyword>
<organism evidence="9 10">
    <name type="scientific">Flavobacterium cheonanense</name>
    <dbReference type="NCBI Taxonomy" id="706183"/>
    <lineage>
        <taxon>Bacteria</taxon>
        <taxon>Pseudomonadati</taxon>
        <taxon>Bacteroidota</taxon>
        <taxon>Flavobacteriia</taxon>
        <taxon>Flavobacteriales</taxon>
        <taxon>Flavobacteriaceae</taxon>
        <taxon>Flavobacterium</taxon>
    </lineage>
</organism>
<dbReference type="InterPro" id="IPR013783">
    <property type="entry name" value="Ig-like_fold"/>
</dbReference>
<gene>
    <name evidence="9" type="ORF">GCM10022389_12600</name>
</gene>
<feature type="active site" description="Charge relay system" evidence="6">
    <location>
        <position position="138"/>
    </location>
</feature>
<keyword evidence="5 6" id="KW-0720">Serine protease</keyword>
<evidence type="ECO:0000313" key="10">
    <source>
        <dbReference type="Proteomes" id="UP001500367"/>
    </source>
</evidence>
<evidence type="ECO:0000256" key="6">
    <source>
        <dbReference type="PROSITE-ProRule" id="PRU01240"/>
    </source>
</evidence>
<evidence type="ECO:0000256" key="3">
    <source>
        <dbReference type="ARBA" id="ARBA00022729"/>
    </source>
</evidence>
<dbReference type="Pfam" id="PF01483">
    <property type="entry name" value="P_proprotein"/>
    <property type="match status" value="1"/>
</dbReference>
<dbReference type="InterPro" id="IPR036852">
    <property type="entry name" value="Peptidase_S8/S53_dom_sf"/>
</dbReference>
<dbReference type="Gene3D" id="2.60.40.10">
    <property type="entry name" value="Immunoglobulins"/>
    <property type="match status" value="1"/>
</dbReference>
<comment type="similarity">
    <text evidence="1 6">Belongs to the peptidase S8 family.</text>
</comment>
<accession>A0ABP7VKM6</accession>
<dbReference type="PROSITE" id="PS50853">
    <property type="entry name" value="FN3"/>
    <property type="match status" value="1"/>
</dbReference>
<evidence type="ECO:0000256" key="1">
    <source>
        <dbReference type="ARBA" id="ARBA00011073"/>
    </source>
</evidence>